<keyword evidence="5 7" id="KW-0732">Signal</keyword>
<dbReference type="SUPFAM" id="SSF53850">
    <property type="entry name" value="Periplasmic binding protein-like II"/>
    <property type="match status" value="1"/>
</dbReference>
<evidence type="ECO:0000256" key="2">
    <source>
        <dbReference type="ARBA" id="ARBA00008520"/>
    </source>
</evidence>
<name>A0A0B1Q0K0_9HYPH</name>
<feature type="signal peptide" evidence="7">
    <location>
        <begin position="1"/>
        <end position="22"/>
    </location>
</feature>
<feature type="chain" id="PRO_5002062874" description="Thiamine-binding periplasmic protein" evidence="7">
    <location>
        <begin position="23"/>
        <end position="339"/>
    </location>
</feature>
<dbReference type="STRING" id="370622.LA66_20455"/>
<reference evidence="8 9" key="1">
    <citation type="submission" date="2014-09" db="EMBL/GenBank/DDBJ databases">
        <title>Isolation and characterization of Aurantimonas altamirensis ON-56566 from clinical sample following a dog bite.</title>
        <authorList>
            <person name="Eshaghi A."/>
            <person name="Li A."/>
            <person name="Shahinas D."/>
            <person name="Bahn P."/>
            <person name="Kus J.V."/>
            <person name="Patel S.N."/>
        </authorList>
    </citation>
    <scope>NUCLEOTIDE SEQUENCE [LARGE SCALE GENOMIC DNA]</scope>
    <source>
        <strain evidence="8 9">ON-56566</strain>
    </source>
</reference>
<keyword evidence="4" id="KW-0813">Transport</keyword>
<accession>A0A0B1Q0K0</accession>
<dbReference type="NCBIfam" id="TIGR01276">
    <property type="entry name" value="thiB"/>
    <property type="match status" value="1"/>
</dbReference>
<comment type="similarity">
    <text evidence="2">Belongs to the bacterial solute-binding protein 1 family.</text>
</comment>
<comment type="subcellular location">
    <subcellularLocation>
        <location evidence="1">Periplasm</location>
    </subcellularLocation>
</comment>
<evidence type="ECO:0000313" key="9">
    <source>
        <dbReference type="Proteomes" id="UP000030826"/>
    </source>
</evidence>
<dbReference type="OrthoDB" id="8013425at2"/>
<dbReference type="CDD" id="cd13545">
    <property type="entry name" value="PBP2_TbpA"/>
    <property type="match status" value="1"/>
</dbReference>
<dbReference type="PANTHER" id="PTHR30006">
    <property type="entry name" value="THIAMINE-BINDING PERIPLASMIC PROTEIN-RELATED"/>
    <property type="match status" value="1"/>
</dbReference>
<proteinExistence type="inferred from homology"/>
<dbReference type="InterPro" id="IPR005948">
    <property type="entry name" value="ThiB-like"/>
</dbReference>
<keyword evidence="6" id="KW-0574">Periplasm</keyword>
<dbReference type="InterPro" id="IPR005967">
    <property type="entry name" value="ThiB"/>
</dbReference>
<evidence type="ECO:0000313" key="8">
    <source>
        <dbReference type="EMBL" id="KHJ52996.1"/>
    </source>
</evidence>
<dbReference type="RefSeq" id="WP_039196211.1">
    <property type="nucleotide sequence ID" value="NZ_JRFJ01000010.1"/>
</dbReference>
<dbReference type="Proteomes" id="UP000030826">
    <property type="component" value="Unassembled WGS sequence"/>
</dbReference>
<dbReference type="Gene3D" id="3.40.190.10">
    <property type="entry name" value="Periplasmic binding protein-like II"/>
    <property type="match status" value="2"/>
</dbReference>
<dbReference type="GO" id="GO:0030976">
    <property type="term" value="F:thiamine pyrophosphate binding"/>
    <property type="evidence" value="ECO:0007669"/>
    <property type="project" value="TreeGrafter"/>
</dbReference>
<evidence type="ECO:0000256" key="1">
    <source>
        <dbReference type="ARBA" id="ARBA00004418"/>
    </source>
</evidence>
<sequence length="339" mass="36758">MRTLLLPSLVLAILATTPLSQAFGQDAEKPVLTVYTYDSFVPDWGPGPRIETGFEAICGCDLRFVGLDDGVGILNRLRLEGEGTTADVALGMTTDLIPELRATGLFAPSGIDLSTLDLPVAYDDADFVPFDYAPLAFVYDSETVSTVPDSFDALISGPADEKIVIMDPRTSTPGLGLLLWMKAVYGDAAAEKWKALSPRILTVTPGWSEAYGLFTSGEAPIVLSYTTSPAYHMVEEGSERYKAARFSEGQYMQVEIAGILKTSDHPDLARAFLEYLVSPEVQSFIPVTNWTLPVVTPSQPLPDAFGKLVSPAKALMIDPEDVAANRQAWTQEWLQAIGR</sequence>
<evidence type="ECO:0000256" key="4">
    <source>
        <dbReference type="ARBA" id="ARBA00022448"/>
    </source>
</evidence>
<protein>
    <recommendedName>
        <fullName evidence="3">Thiamine-binding periplasmic protein</fullName>
    </recommendedName>
</protein>
<evidence type="ECO:0000256" key="6">
    <source>
        <dbReference type="ARBA" id="ARBA00022764"/>
    </source>
</evidence>
<evidence type="ECO:0000256" key="7">
    <source>
        <dbReference type="SAM" id="SignalP"/>
    </source>
</evidence>
<dbReference type="InterPro" id="IPR006059">
    <property type="entry name" value="SBP"/>
</dbReference>
<evidence type="ECO:0000256" key="3">
    <source>
        <dbReference type="ARBA" id="ARBA00019815"/>
    </source>
</evidence>
<dbReference type="EMBL" id="JRFJ01000010">
    <property type="protein sequence ID" value="KHJ52996.1"/>
    <property type="molecule type" value="Genomic_DNA"/>
</dbReference>
<gene>
    <name evidence="8" type="primary">tbpA</name>
    <name evidence="8" type="ORF">LA66_20455</name>
</gene>
<dbReference type="PANTHER" id="PTHR30006:SF3">
    <property type="entry name" value="THIAMINE-BINDING PERIPLASMIC PROTEIN"/>
    <property type="match status" value="1"/>
</dbReference>
<evidence type="ECO:0000256" key="5">
    <source>
        <dbReference type="ARBA" id="ARBA00022729"/>
    </source>
</evidence>
<dbReference type="GO" id="GO:0015888">
    <property type="term" value="P:thiamine transport"/>
    <property type="evidence" value="ECO:0007669"/>
    <property type="project" value="InterPro"/>
</dbReference>
<organism evidence="8 9">
    <name type="scientific">Aureimonas altamirensis</name>
    <dbReference type="NCBI Taxonomy" id="370622"/>
    <lineage>
        <taxon>Bacteria</taxon>
        <taxon>Pseudomonadati</taxon>
        <taxon>Pseudomonadota</taxon>
        <taxon>Alphaproteobacteria</taxon>
        <taxon>Hyphomicrobiales</taxon>
        <taxon>Aurantimonadaceae</taxon>
        <taxon>Aureimonas</taxon>
    </lineage>
</organism>
<dbReference type="GO" id="GO:0030975">
    <property type="term" value="F:thiamine binding"/>
    <property type="evidence" value="ECO:0007669"/>
    <property type="project" value="InterPro"/>
</dbReference>
<dbReference type="GO" id="GO:0030288">
    <property type="term" value="C:outer membrane-bounded periplasmic space"/>
    <property type="evidence" value="ECO:0007669"/>
    <property type="project" value="InterPro"/>
</dbReference>
<comment type="caution">
    <text evidence="8">The sequence shown here is derived from an EMBL/GenBank/DDBJ whole genome shotgun (WGS) entry which is preliminary data.</text>
</comment>
<dbReference type="Pfam" id="PF01547">
    <property type="entry name" value="SBP_bac_1"/>
    <property type="match status" value="1"/>
</dbReference>
<dbReference type="NCBIfam" id="TIGR01254">
    <property type="entry name" value="sfuA"/>
    <property type="match status" value="1"/>
</dbReference>
<dbReference type="AlphaFoldDB" id="A0A0B1Q0K0"/>